<organism evidence="2">
    <name type="scientific">Triticum aestivum</name>
    <name type="common">Wheat</name>
    <dbReference type="NCBI Taxonomy" id="4565"/>
    <lineage>
        <taxon>Eukaryota</taxon>
        <taxon>Viridiplantae</taxon>
        <taxon>Streptophyta</taxon>
        <taxon>Embryophyta</taxon>
        <taxon>Tracheophyta</taxon>
        <taxon>Spermatophyta</taxon>
        <taxon>Magnoliopsida</taxon>
        <taxon>Liliopsida</taxon>
        <taxon>Poales</taxon>
        <taxon>Poaceae</taxon>
        <taxon>BOP clade</taxon>
        <taxon>Pooideae</taxon>
        <taxon>Triticodae</taxon>
        <taxon>Triticeae</taxon>
        <taxon>Triticinae</taxon>
        <taxon>Triticum</taxon>
    </lineage>
</organism>
<dbReference type="Gramene" id="TraesCS5A02G474700.1">
    <property type="protein sequence ID" value="TraesCS5A02G474700.1.cds1"/>
    <property type="gene ID" value="TraesCS5A02G474700"/>
</dbReference>
<proteinExistence type="predicted"/>
<dbReference type="Gramene" id="TraesCLE_scaffold_144642_01G000300.1">
    <property type="protein sequence ID" value="TraesCLE_scaffold_144642_01G000300.1"/>
    <property type="gene ID" value="TraesCLE_scaffold_144642_01G000300"/>
</dbReference>
<dbReference type="Gramene" id="TraesLDM5A03G02761880.1">
    <property type="protein sequence ID" value="TraesLDM5A03G02761880.1.CDS1"/>
    <property type="gene ID" value="TraesLDM5A03G02761880"/>
</dbReference>
<evidence type="ECO:0000256" key="1">
    <source>
        <dbReference type="SAM" id="MobiDB-lite"/>
    </source>
</evidence>
<dbReference type="Gramene" id="TraesPARA_EIv1.0_1520750.1">
    <property type="protein sequence ID" value="TraesPARA_EIv1.0_1520750.1.CDS1"/>
    <property type="gene ID" value="TraesPARA_EIv1.0_1520750"/>
</dbReference>
<name>A0A3B6KS86_WHEAT</name>
<dbReference type="Gramene" id="TraesWEE_scaffold_018833_01G000300.1">
    <property type="protein sequence ID" value="TraesWEE_scaffold_018833_01G000300.1"/>
    <property type="gene ID" value="TraesWEE_scaffold_018833_01G000300"/>
</dbReference>
<feature type="region of interest" description="Disordered" evidence="1">
    <location>
        <begin position="1"/>
        <end position="46"/>
    </location>
</feature>
<dbReference type="Gramene" id="TraesROB_scaffold_067308_01G000100.1">
    <property type="protein sequence ID" value="TraesROB_scaffold_067308_01G000100.1"/>
    <property type="gene ID" value="TraesROB_scaffold_067308_01G000100"/>
</dbReference>
<accession>A0A3B6KS86</accession>
<feature type="compositionally biased region" description="Polar residues" evidence="1">
    <location>
        <begin position="18"/>
        <end position="27"/>
    </location>
</feature>
<evidence type="ECO:0000313" key="3">
    <source>
        <dbReference type="Proteomes" id="UP000019116"/>
    </source>
</evidence>
<dbReference type="Gramene" id="TraesJAG5A03G02760400.1">
    <property type="protein sequence ID" value="TraesJAG5A03G02760400.1.CDS1"/>
    <property type="gene ID" value="TraesJAG5A03G02760400"/>
</dbReference>
<sequence length="109" mass="11378">MAAAGGSEMQDLGGRQGEQASASSTTAEVKDSPCTGETGASSGAGHSVAHLIGALRRSQEELATMGKADVLAYEDRLRALRLRVLQRIQEEEAKAAAAEQPTTEPRRVA</sequence>
<dbReference type="Gramene" id="TraesMAC5A03G02757460.1">
    <property type="protein sequence ID" value="TraesMAC5A03G02757460.1.CDS1"/>
    <property type="gene ID" value="TraesMAC5A03G02757460"/>
</dbReference>
<reference evidence="2" key="2">
    <citation type="submission" date="2018-10" db="UniProtKB">
        <authorList>
            <consortium name="EnsemblPlants"/>
        </authorList>
    </citation>
    <scope>IDENTIFICATION</scope>
</reference>
<evidence type="ECO:0000313" key="2">
    <source>
        <dbReference type="EnsemblPlants" id="TraesCS5A02G474700.1.cds1"/>
    </source>
</evidence>
<dbReference type="Gramene" id="TraesCAD_scaffold_145016_01G000300.1">
    <property type="protein sequence ID" value="TraesCAD_scaffold_145016_01G000300.1"/>
    <property type="gene ID" value="TraesCAD_scaffold_145016_01G000300"/>
</dbReference>
<keyword evidence="3" id="KW-1185">Reference proteome</keyword>
<protein>
    <submittedName>
        <fullName evidence="2">Uncharacterized protein</fullName>
    </submittedName>
</protein>
<dbReference type="Gramene" id="TraesLAC5A03G02713160.1">
    <property type="protein sequence ID" value="TraesLAC5A03G02713160.1.CDS1"/>
    <property type="gene ID" value="TraesLAC5A03G02713160"/>
</dbReference>
<dbReference type="AlphaFoldDB" id="A0A3B6KS86"/>
<dbReference type="Gramene" id="TraesSTA5A03G02749760.1">
    <property type="protein sequence ID" value="TraesSTA5A03G02749760.1.CDS1"/>
    <property type="gene ID" value="TraesSTA5A03G02749760"/>
</dbReference>
<dbReference type="SMR" id="A0A3B6KS86"/>
<dbReference type="EnsemblPlants" id="TraesCS5A02G474700.1">
    <property type="protein sequence ID" value="TraesCS5A02G474700.1.cds1"/>
    <property type="gene ID" value="TraesCS5A02G474700"/>
</dbReference>
<dbReference type="Gramene" id="TraesCS5A03G1119300.1">
    <property type="protein sequence ID" value="TraesCS5A03G1119300.1.CDS1"/>
    <property type="gene ID" value="TraesCS5A03G1119300"/>
</dbReference>
<dbReference type="Proteomes" id="UP000019116">
    <property type="component" value="Chromosome 5A"/>
</dbReference>
<dbReference type="Gramene" id="TraesSYM5A03G02788600.1">
    <property type="protein sequence ID" value="TraesSYM5A03G02788600.1.CDS1"/>
    <property type="gene ID" value="TraesSYM5A03G02788600"/>
</dbReference>
<reference evidence="2" key="1">
    <citation type="submission" date="2018-08" db="EMBL/GenBank/DDBJ databases">
        <authorList>
            <person name="Rossello M."/>
        </authorList>
    </citation>
    <scope>NUCLEOTIDE SEQUENCE [LARGE SCALE GENOMIC DNA]</scope>
    <source>
        <strain evidence="2">cv. Chinese Spring</strain>
    </source>
</reference>
<dbReference type="Gramene" id="TraesARI5A03G02801300.1">
    <property type="protein sequence ID" value="TraesARI5A03G02801300.1.CDS1"/>
    <property type="gene ID" value="TraesARI5A03G02801300"/>
</dbReference>
<dbReference type="Gramene" id="TraesNOR5A03G02782950.1">
    <property type="protein sequence ID" value="TraesNOR5A03G02782950.1.CDS1"/>
    <property type="gene ID" value="TraesNOR5A03G02782950"/>
</dbReference>
<dbReference type="Gramene" id="TraesJUL5A03G02777960.1">
    <property type="protein sequence ID" value="TraesJUL5A03G02777960.1.CDS1"/>
    <property type="gene ID" value="TraesJUL5A03G02777960"/>
</dbReference>